<proteinExistence type="predicted"/>
<dbReference type="AlphaFoldDB" id="A0AAN9BXZ7"/>
<organism evidence="3 4">
    <name type="scientific">Littorina saxatilis</name>
    <dbReference type="NCBI Taxonomy" id="31220"/>
    <lineage>
        <taxon>Eukaryota</taxon>
        <taxon>Metazoa</taxon>
        <taxon>Spiralia</taxon>
        <taxon>Lophotrochozoa</taxon>
        <taxon>Mollusca</taxon>
        <taxon>Gastropoda</taxon>
        <taxon>Caenogastropoda</taxon>
        <taxon>Littorinimorpha</taxon>
        <taxon>Littorinoidea</taxon>
        <taxon>Littorinidae</taxon>
        <taxon>Littorina</taxon>
    </lineage>
</organism>
<comment type="caution">
    <text evidence="3">The sequence shown here is derived from an EMBL/GenBank/DDBJ whole genome shotgun (WGS) entry which is preliminary data.</text>
</comment>
<feature type="compositionally biased region" description="Basic and acidic residues" evidence="1">
    <location>
        <begin position="263"/>
        <end position="274"/>
    </location>
</feature>
<feature type="region of interest" description="Disordered" evidence="1">
    <location>
        <begin position="563"/>
        <end position="586"/>
    </location>
</feature>
<keyword evidence="2" id="KW-0812">Transmembrane</keyword>
<feature type="region of interest" description="Disordered" evidence="1">
    <location>
        <begin position="42"/>
        <end position="79"/>
    </location>
</feature>
<feature type="compositionally biased region" description="Low complexity" evidence="1">
    <location>
        <begin position="323"/>
        <end position="336"/>
    </location>
</feature>
<sequence>MAVDPEVAAIIGGCVAGAVIFIAIVAVVIYLLCGKRRRKKERDQKKFHQLSPHTSPTHSQPSTLGHGPPGGTDPRLPKVSSNGLWVGAPGIYASTPSPAYYYGRPGGPGKPHHLMQPAVMQRASSETRIPTSHHRGQVPSGPAVYATGGSQQRIYHSQQLLTPVYEVMDPSNGSIYDVYQIGGGGGESQQRSKTKLLQEGGKGSDRHHHHHHQHQKGGGKKLERSQSDVIADPVRRSHRPKPSSAQDQYRQKQPAAPKNGSVTKERAQVHEARPKSSGGMENPAFMGEKIIAEEGKVQVAVVASATDSMKLLAKNKTDDQKYTVVSSSGSSTPQPSKTKRSPSPEPSSDKSSSLHYSYGGDIYAVPEKDDAMKRSRADNPILARMQDMVIERANGVPPAQVIDPVTDIAETAEPLLITPREGDIMMGPSLIQNPIYQDVEEVRRESEAVVVVRTSGEYNARELSAAATDERNDGAKRVVSDAAEDSSDVIVVDDVAAASAFTHLKEAGASGDSGDSYHHHNHEEETAMKPKLESRWSTDTDGASGKHISVTAKAFEFLDTYLSDEDGGDLHSPPQSPVLSERDMMY</sequence>
<feature type="transmembrane region" description="Helical" evidence="2">
    <location>
        <begin position="6"/>
        <end position="32"/>
    </location>
</feature>
<feature type="compositionally biased region" description="Basic and acidic residues" evidence="1">
    <location>
        <begin position="515"/>
        <end position="538"/>
    </location>
</feature>
<keyword evidence="4" id="KW-1185">Reference proteome</keyword>
<feature type="compositionally biased region" description="Basic residues" evidence="1">
    <location>
        <begin position="205"/>
        <end position="219"/>
    </location>
</feature>
<reference evidence="3 4" key="1">
    <citation type="submission" date="2024-02" db="EMBL/GenBank/DDBJ databases">
        <title>Chromosome-scale genome assembly of the rough periwinkle Littorina saxatilis.</title>
        <authorList>
            <person name="De Jode A."/>
            <person name="Faria R."/>
            <person name="Formenti G."/>
            <person name="Sims Y."/>
            <person name="Smith T.P."/>
            <person name="Tracey A."/>
            <person name="Wood J.M.D."/>
            <person name="Zagrodzka Z.B."/>
            <person name="Johannesson K."/>
            <person name="Butlin R.K."/>
            <person name="Leder E.H."/>
        </authorList>
    </citation>
    <scope>NUCLEOTIDE SEQUENCE [LARGE SCALE GENOMIC DNA]</scope>
    <source>
        <strain evidence="3">Snail1</strain>
        <tissue evidence="3">Muscle</tissue>
    </source>
</reference>
<feature type="region of interest" description="Disordered" evidence="1">
    <location>
        <begin position="179"/>
        <end position="283"/>
    </location>
</feature>
<keyword evidence="2" id="KW-1133">Transmembrane helix</keyword>
<protein>
    <submittedName>
        <fullName evidence="3">Uncharacterized protein</fullName>
    </submittedName>
</protein>
<keyword evidence="2" id="KW-0472">Membrane</keyword>
<gene>
    <name evidence="3" type="ORF">V1264_012877</name>
</gene>
<evidence type="ECO:0000313" key="4">
    <source>
        <dbReference type="Proteomes" id="UP001374579"/>
    </source>
</evidence>
<name>A0AAN9BXZ7_9CAEN</name>
<dbReference type="EMBL" id="JBAMIC010000002">
    <property type="protein sequence ID" value="KAK7113622.1"/>
    <property type="molecule type" value="Genomic_DNA"/>
</dbReference>
<accession>A0AAN9BXZ7</accession>
<evidence type="ECO:0000256" key="1">
    <source>
        <dbReference type="SAM" id="MobiDB-lite"/>
    </source>
</evidence>
<dbReference type="Proteomes" id="UP001374579">
    <property type="component" value="Unassembled WGS sequence"/>
</dbReference>
<feature type="region of interest" description="Disordered" evidence="1">
    <location>
        <begin position="317"/>
        <end position="358"/>
    </location>
</feature>
<feature type="compositionally biased region" description="Low complexity" evidence="1">
    <location>
        <begin position="51"/>
        <end position="63"/>
    </location>
</feature>
<evidence type="ECO:0000256" key="2">
    <source>
        <dbReference type="SAM" id="Phobius"/>
    </source>
</evidence>
<feature type="region of interest" description="Disordered" evidence="1">
    <location>
        <begin position="508"/>
        <end position="545"/>
    </location>
</feature>
<evidence type="ECO:0000313" key="3">
    <source>
        <dbReference type="EMBL" id="KAK7113622.1"/>
    </source>
</evidence>